<evidence type="ECO:0000313" key="2">
    <source>
        <dbReference type="Proteomes" id="UP001054889"/>
    </source>
</evidence>
<name>A0AAV5BXM7_ELECO</name>
<dbReference type="Proteomes" id="UP001054889">
    <property type="component" value="Unassembled WGS sequence"/>
</dbReference>
<reference evidence="1" key="1">
    <citation type="journal article" date="2018" name="DNA Res.">
        <title>Multiple hybrid de novo genome assembly of finger millet, an orphan allotetraploid crop.</title>
        <authorList>
            <person name="Hatakeyama M."/>
            <person name="Aluri S."/>
            <person name="Balachadran M.T."/>
            <person name="Sivarajan S.R."/>
            <person name="Patrignani A."/>
            <person name="Gruter S."/>
            <person name="Poveda L."/>
            <person name="Shimizu-Inatsugi R."/>
            <person name="Baeten J."/>
            <person name="Francoijs K.J."/>
            <person name="Nataraja K.N."/>
            <person name="Reddy Y.A.N."/>
            <person name="Phadnis S."/>
            <person name="Ravikumar R.L."/>
            <person name="Schlapbach R."/>
            <person name="Sreeman S.M."/>
            <person name="Shimizu K.K."/>
        </authorList>
    </citation>
    <scope>NUCLEOTIDE SEQUENCE</scope>
</reference>
<sequence>MDQATLPAAAAGVTATVDLSPASTDLGGVHFLPCGIRQNGAAPVSDYFKPRSTGVEVDGVKVEEAFFRGRKLQGATLSLPDGYRGYVLEKKSGGKDKQDSDAEVGNFVSRAEFQNITYWNHDTTPSAEDPLPRCFHWLTVANAVSILTPNSMHKPVSAEELANMSATRNEDN</sequence>
<dbReference type="EMBL" id="BQKI01000003">
    <property type="protein sequence ID" value="GJM90308.1"/>
    <property type="molecule type" value="Genomic_DNA"/>
</dbReference>
<dbReference type="GO" id="GO:0006401">
    <property type="term" value="P:RNA catabolic process"/>
    <property type="evidence" value="ECO:0007669"/>
    <property type="project" value="InterPro"/>
</dbReference>
<dbReference type="GO" id="GO:0032299">
    <property type="term" value="C:ribonuclease H2 complex"/>
    <property type="evidence" value="ECO:0007669"/>
    <property type="project" value="InterPro"/>
</dbReference>
<protein>
    <submittedName>
        <fullName evidence="1">Uncharacterized protein</fullName>
    </submittedName>
</protein>
<accession>A0AAV5BXM7</accession>
<dbReference type="PANTHER" id="PTHR47204:SF1">
    <property type="entry name" value="RIBONUCLEASE H2 SUBUNIT C"/>
    <property type="match status" value="1"/>
</dbReference>
<evidence type="ECO:0000313" key="1">
    <source>
        <dbReference type="EMBL" id="GJM90308.1"/>
    </source>
</evidence>
<dbReference type="InterPro" id="IPR013924">
    <property type="entry name" value="RNase_H2_suC"/>
</dbReference>
<dbReference type="PANTHER" id="PTHR47204">
    <property type="entry name" value="OS02G0168900 PROTEIN"/>
    <property type="match status" value="1"/>
</dbReference>
<dbReference type="Gene3D" id="2.40.128.680">
    <property type="match status" value="1"/>
</dbReference>
<proteinExistence type="predicted"/>
<comment type="caution">
    <text evidence="1">The sequence shown here is derived from an EMBL/GenBank/DDBJ whole genome shotgun (WGS) entry which is preliminary data.</text>
</comment>
<dbReference type="AlphaFoldDB" id="A0AAV5BXM7"/>
<gene>
    <name evidence="1" type="primary">ga06575</name>
    <name evidence="1" type="ORF">PR202_ga06575</name>
</gene>
<keyword evidence="2" id="KW-1185">Reference proteome</keyword>
<dbReference type="CDD" id="cd09271">
    <property type="entry name" value="RNase_H2-C"/>
    <property type="match status" value="1"/>
</dbReference>
<reference evidence="1" key="2">
    <citation type="submission" date="2021-12" db="EMBL/GenBank/DDBJ databases">
        <title>Resequencing data analysis of finger millet.</title>
        <authorList>
            <person name="Hatakeyama M."/>
            <person name="Aluri S."/>
            <person name="Balachadran M.T."/>
            <person name="Sivarajan S.R."/>
            <person name="Poveda L."/>
            <person name="Shimizu-Inatsugi R."/>
            <person name="Schlapbach R."/>
            <person name="Sreeman S.M."/>
            <person name="Shimizu K.K."/>
        </authorList>
    </citation>
    <scope>NUCLEOTIDE SEQUENCE</scope>
</reference>
<organism evidence="1 2">
    <name type="scientific">Eleusine coracana subsp. coracana</name>
    <dbReference type="NCBI Taxonomy" id="191504"/>
    <lineage>
        <taxon>Eukaryota</taxon>
        <taxon>Viridiplantae</taxon>
        <taxon>Streptophyta</taxon>
        <taxon>Embryophyta</taxon>
        <taxon>Tracheophyta</taxon>
        <taxon>Spermatophyta</taxon>
        <taxon>Magnoliopsida</taxon>
        <taxon>Liliopsida</taxon>
        <taxon>Poales</taxon>
        <taxon>Poaceae</taxon>
        <taxon>PACMAD clade</taxon>
        <taxon>Chloridoideae</taxon>
        <taxon>Cynodonteae</taxon>
        <taxon>Eleusininae</taxon>
        <taxon>Eleusine</taxon>
    </lineage>
</organism>
<dbReference type="Pfam" id="PF08615">
    <property type="entry name" value="RNase_H2_suC"/>
    <property type="match status" value="1"/>
</dbReference>